<protein>
    <recommendedName>
        <fullName evidence="1">Protein SDA1</fullName>
    </recommendedName>
</protein>
<dbReference type="GO" id="GO:0042273">
    <property type="term" value="P:ribosomal large subunit biogenesis"/>
    <property type="evidence" value="ECO:0007669"/>
    <property type="project" value="UniProtKB-UniRule"/>
</dbReference>
<keyword evidence="1" id="KW-0653">Protein transport</keyword>
<feature type="compositionally biased region" description="Basic residues" evidence="2">
    <location>
        <begin position="228"/>
        <end position="245"/>
    </location>
</feature>
<sequence>MDATLLADLIEYRKDRDKAVVAAARSLLQLFRDRMPALLHKKYRGKGCDLGEKPDAYGALQVATGVEGAELLSAREARLAAAGKLRRDEDGGPAGEGDTDDGLKQIQEQAARQKGMSKGQKRRLAELADDSRRGGVRTCPMPQSAIEGEAVDPLDIAGVRARKAATREEKLASTVAGREERAAFGRRKKKKTGGSSNQEKKKTKNFIMATKTRQVQNKVKRREELQRRARRSSKKQFRGSVRKGR</sequence>
<keyword evidence="1" id="KW-0539">Nucleus</keyword>
<dbReference type="Proteomes" id="UP000013827">
    <property type="component" value="Unassembled WGS sequence"/>
</dbReference>
<reference evidence="4" key="1">
    <citation type="journal article" date="2013" name="Nature">
        <title>Pan genome of the phytoplankton Emiliania underpins its global distribution.</title>
        <authorList>
            <person name="Read B.A."/>
            <person name="Kegel J."/>
            <person name="Klute M.J."/>
            <person name="Kuo A."/>
            <person name="Lefebvre S.C."/>
            <person name="Maumus F."/>
            <person name="Mayer C."/>
            <person name="Miller J."/>
            <person name="Monier A."/>
            <person name="Salamov A."/>
            <person name="Young J."/>
            <person name="Aguilar M."/>
            <person name="Claverie J.M."/>
            <person name="Frickenhaus S."/>
            <person name="Gonzalez K."/>
            <person name="Herman E.K."/>
            <person name="Lin Y.C."/>
            <person name="Napier J."/>
            <person name="Ogata H."/>
            <person name="Sarno A.F."/>
            <person name="Shmutz J."/>
            <person name="Schroeder D."/>
            <person name="de Vargas C."/>
            <person name="Verret F."/>
            <person name="von Dassow P."/>
            <person name="Valentin K."/>
            <person name="Van de Peer Y."/>
            <person name="Wheeler G."/>
            <person name="Dacks J.B."/>
            <person name="Delwiche C.F."/>
            <person name="Dyhrman S.T."/>
            <person name="Glockner G."/>
            <person name="John U."/>
            <person name="Richards T."/>
            <person name="Worden A.Z."/>
            <person name="Zhang X."/>
            <person name="Grigoriev I.V."/>
            <person name="Allen A.E."/>
            <person name="Bidle K."/>
            <person name="Borodovsky M."/>
            <person name="Bowler C."/>
            <person name="Brownlee C."/>
            <person name="Cock J.M."/>
            <person name="Elias M."/>
            <person name="Gladyshev V.N."/>
            <person name="Groth M."/>
            <person name="Guda C."/>
            <person name="Hadaegh A."/>
            <person name="Iglesias-Rodriguez M.D."/>
            <person name="Jenkins J."/>
            <person name="Jones B.M."/>
            <person name="Lawson T."/>
            <person name="Leese F."/>
            <person name="Lindquist E."/>
            <person name="Lobanov A."/>
            <person name="Lomsadze A."/>
            <person name="Malik S.B."/>
            <person name="Marsh M.E."/>
            <person name="Mackinder L."/>
            <person name="Mock T."/>
            <person name="Mueller-Roeber B."/>
            <person name="Pagarete A."/>
            <person name="Parker M."/>
            <person name="Probert I."/>
            <person name="Quesneville H."/>
            <person name="Raines C."/>
            <person name="Rensing S.A."/>
            <person name="Riano-Pachon D.M."/>
            <person name="Richier S."/>
            <person name="Rokitta S."/>
            <person name="Shiraiwa Y."/>
            <person name="Soanes D.M."/>
            <person name="van der Giezen M."/>
            <person name="Wahlund T.M."/>
            <person name="Williams B."/>
            <person name="Wilson W."/>
            <person name="Wolfe G."/>
            <person name="Wurch L.L."/>
        </authorList>
    </citation>
    <scope>NUCLEOTIDE SEQUENCE</scope>
</reference>
<dbReference type="HOGENOM" id="CLU_1135280_0_0_1"/>
<keyword evidence="4" id="KW-1185">Reference proteome</keyword>
<dbReference type="KEGG" id="ehx:EMIHUDRAFT_242785"/>
<dbReference type="STRING" id="2903.R1CAG2"/>
<dbReference type="eggNOG" id="KOG2229">
    <property type="taxonomic scope" value="Eukaryota"/>
</dbReference>
<dbReference type="GO" id="GO:0000055">
    <property type="term" value="P:ribosomal large subunit export from nucleus"/>
    <property type="evidence" value="ECO:0007669"/>
    <property type="project" value="UniProtKB-UniRule"/>
</dbReference>
<dbReference type="PANTHER" id="PTHR12730">
    <property type="entry name" value="HSDA/SDA1-RELATED"/>
    <property type="match status" value="1"/>
</dbReference>
<keyword evidence="1" id="KW-0690">Ribosome biogenesis</keyword>
<feature type="region of interest" description="Disordered" evidence="2">
    <location>
        <begin position="83"/>
        <end position="102"/>
    </location>
</feature>
<dbReference type="PANTHER" id="PTHR12730:SF0">
    <property type="entry name" value="PROTEIN SDA1 HOMOLOG"/>
    <property type="match status" value="1"/>
</dbReference>
<feature type="compositionally biased region" description="Basic and acidic residues" evidence="2">
    <location>
        <begin position="165"/>
        <end position="183"/>
    </location>
</feature>
<comment type="similarity">
    <text evidence="1">Belongs to the SDA1 family.</text>
</comment>
<keyword evidence="1" id="KW-0813">Transport</keyword>
<dbReference type="GO" id="GO:0005730">
    <property type="term" value="C:nucleolus"/>
    <property type="evidence" value="ECO:0007669"/>
    <property type="project" value="UniProtKB-SubCell"/>
</dbReference>
<name>A0A0D3J838_EMIH1</name>
<reference evidence="3" key="2">
    <citation type="submission" date="2024-10" db="UniProtKB">
        <authorList>
            <consortium name="EnsemblProtists"/>
        </authorList>
    </citation>
    <scope>IDENTIFICATION</scope>
</reference>
<dbReference type="GO" id="GO:0015031">
    <property type="term" value="P:protein transport"/>
    <property type="evidence" value="ECO:0007669"/>
    <property type="project" value="UniProtKB-KW"/>
</dbReference>
<evidence type="ECO:0000313" key="3">
    <source>
        <dbReference type="EnsemblProtists" id="EOD19673"/>
    </source>
</evidence>
<comment type="function">
    <text evidence="1">Required for 60S pre-ribosomal subunits export to the cytoplasm.</text>
</comment>
<dbReference type="OMA" id="KEVMSAH"/>
<dbReference type="PaxDb" id="2903-EOD19673"/>
<accession>A0A0D3J838</accession>
<evidence type="ECO:0000313" key="4">
    <source>
        <dbReference type="Proteomes" id="UP000013827"/>
    </source>
</evidence>
<dbReference type="GeneID" id="17265218"/>
<feature type="region of interest" description="Disordered" evidence="2">
    <location>
        <begin position="163"/>
        <end position="245"/>
    </location>
</feature>
<dbReference type="EnsemblProtists" id="EOD19673">
    <property type="protein sequence ID" value="EOD19673"/>
    <property type="gene ID" value="EMIHUDRAFT_242785"/>
</dbReference>
<dbReference type="RefSeq" id="XP_005772102.1">
    <property type="nucleotide sequence ID" value="XM_005772045.1"/>
</dbReference>
<dbReference type="InterPro" id="IPR027312">
    <property type="entry name" value="Sda1"/>
</dbReference>
<evidence type="ECO:0000256" key="1">
    <source>
        <dbReference type="RuleBase" id="RU365057"/>
    </source>
</evidence>
<feature type="region of interest" description="Disordered" evidence="2">
    <location>
        <begin position="109"/>
        <end position="141"/>
    </location>
</feature>
<proteinExistence type="inferred from homology"/>
<organism evidence="3 4">
    <name type="scientific">Emiliania huxleyi (strain CCMP1516)</name>
    <dbReference type="NCBI Taxonomy" id="280463"/>
    <lineage>
        <taxon>Eukaryota</taxon>
        <taxon>Haptista</taxon>
        <taxon>Haptophyta</taxon>
        <taxon>Prymnesiophyceae</taxon>
        <taxon>Isochrysidales</taxon>
        <taxon>Noelaerhabdaceae</taxon>
        <taxon>Emiliania</taxon>
    </lineage>
</organism>
<dbReference type="AlphaFoldDB" id="A0A0D3J838"/>
<evidence type="ECO:0000256" key="2">
    <source>
        <dbReference type="SAM" id="MobiDB-lite"/>
    </source>
</evidence>
<comment type="subcellular location">
    <subcellularLocation>
        <location evidence="1">Nucleus</location>
        <location evidence="1">Nucleolus</location>
    </subcellularLocation>
</comment>
<feature type="compositionally biased region" description="Basic and acidic residues" evidence="2">
    <location>
        <begin position="123"/>
        <end position="133"/>
    </location>
</feature>